<name>A0A4Y2NA55_ARAVE</name>
<proteinExistence type="predicted"/>
<gene>
    <name evidence="1" type="ORF">AVEN_247474_1</name>
</gene>
<comment type="caution">
    <text evidence="1">The sequence shown here is derived from an EMBL/GenBank/DDBJ whole genome shotgun (WGS) entry which is preliminary data.</text>
</comment>
<organism evidence="1 2">
    <name type="scientific">Araneus ventricosus</name>
    <name type="common">Orbweaver spider</name>
    <name type="synonym">Epeira ventricosa</name>
    <dbReference type="NCBI Taxonomy" id="182803"/>
    <lineage>
        <taxon>Eukaryota</taxon>
        <taxon>Metazoa</taxon>
        <taxon>Ecdysozoa</taxon>
        <taxon>Arthropoda</taxon>
        <taxon>Chelicerata</taxon>
        <taxon>Arachnida</taxon>
        <taxon>Araneae</taxon>
        <taxon>Araneomorphae</taxon>
        <taxon>Entelegynae</taxon>
        <taxon>Araneoidea</taxon>
        <taxon>Araneidae</taxon>
        <taxon>Araneus</taxon>
    </lineage>
</organism>
<dbReference type="AlphaFoldDB" id="A0A4Y2NA55"/>
<evidence type="ECO:0000313" key="1">
    <source>
        <dbReference type="EMBL" id="GBN36318.1"/>
    </source>
</evidence>
<dbReference type="EMBL" id="BGPR01127057">
    <property type="protein sequence ID" value="GBN36318.1"/>
    <property type="molecule type" value="Genomic_DNA"/>
</dbReference>
<feature type="non-terminal residue" evidence="1">
    <location>
        <position position="1"/>
    </location>
</feature>
<accession>A0A4Y2NA55</accession>
<dbReference type="Proteomes" id="UP000499080">
    <property type="component" value="Unassembled WGS sequence"/>
</dbReference>
<protein>
    <submittedName>
        <fullName evidence="1">Uncharacterized protein</fullName>
    </submittedName>
</protein>
<reference evidence="1 2" key="1">
    <citation type="journal article" date="2019" name="Sci. Rep.">
        <title>Orb-weaving spider Araneus ventricosus genome elucidates the spidroin gene catalogue.</title>
        <authorList>
            <person name="Kono N."/>
            <person name="Nakamura H."/>
            <person name="Ohtoshi R."/>
            <person name="Moran D.A.P."/>
            <person name="Shinohara A."/>
            <person name="Yoshida Y."/>
            <person name="Fujiwara M."/>
            <person name="Mori M."/>
            <person name="Tomita M."/>
            <person name="Arakawa K."/>
        </authorList>
    </citation>
    <scope>NUCLEOTIDE SEQUENCE [LARGE SCALE GENOMIC DNA]</scope>
</reference>
<sequence length="60" mass="6531">TGNYAFGRTRGHATGATFRKEAGSHGVVDLTIGYWLMAVNELSNYDAARFEPTSRPIIVS</sequence>
<evidence type="ECO:0000313" key="2">
    <source>
        <dbReference type="Proteomes" id="UP000499080"/>
    </source>
</evidence>
<keyword evidence="2" id="KW-1185">Reference proteome</keyword>